<organism evidence="1 2">
    <name type="scientific">Marinomonas polaris DSM 16579</name>
    <dbReference type="NCBI Taxonomy" id="1122206"/>
    <lineage>
        <taxon>Bacteria</taxon>
        <taxon>Pseudomonadati</taxon>
        <taxon>Pseudomonadota</taxon>
        <taxon>Gammaproteobacteria</taxon>
        <taxon>Oceanospirillales</taxon>
        <taxon>Oceanospirillaceae</taxon>
        <taxon>Marinomonas</taxon>
    </lineage>
</organism>
<dbReference type="STRING" id="1122206.SAMN02745753_03498"/>
<dbReference type="AlphaFoldDB" id="A0A1M5I3E1"/>
<keyword evidence="2" id="KW-1185">Reference proteome</keyword>
<dbReference type="EMBL" id="FQVF01000018">
    <property type="protein sequence ID" value="SHG22848.1"/>
    <property type="molecule type" value="Genomic_DNA"/>
</dbReference>
<accession>A0A1M5I3E1</accession>
<dbReference type="RefSeq" id="WP_175550795.1">
    <property type="nucleotide sequence ID" value="NZ_FQVF01000018.1"/>
</dbReference>
<sequence length="47" mass="5424">MNIQQSDKLIDRIKTMEALAENANNEWLLGWFTPTTNDLTTEEAVEK</sequence>
<evidence type="ECO:0000313" key="1">
    <source>
        <dbReference type="EMBL" id="SHG22848.1"/>
    </source>
</evidence>
<protein>
    <submittedName>
        <fullName evidence="1">Uncharacterized protein</fullName>
    </submittedName>
</protein>
<gene>
    <name evidence="1" type="ORF">SAMN02745753_03498</name>
</gene>
<evidence type="ECO:0000313" key="2">
    <source>
        <dbReference type="Proteomes" id="UP000184517"/>
    </source>
</evidence>
<name>A0A1M5I3E1_9GAMM</name>
<reference evidence="2" key="1">
    <citation type="submission" date="2016-11" db="EMBL/GenBank/DDBJ databases">
        <authorList>
            <person name="Varghese N."/>
            <person name="Submissions S."/>
        </authorList>
    </citation>
    <scope>NUCLEOTIDE SEQUENCE [LARGE SCALE GENOMIC DNA]</scope>
    <source>
        <strain evidence="2">DSM 16579</strain>
    </source>
</reference>
<proteinExistence type="predicted"/>
<dbReference type="Proteomes" id="UP000184517">
    <property type="component" value="Unassembled WGS sequence"/>
</dbReference>